<keyword evidence="2" id="KW-1185">Reference proteome</keyword>
<organism evidence="1 2">
    <name type="scientific">Brassica carinata</name>
    <name type="common">Ethiopian mustard</name>
    <name type="synonym">Abyssinian cabbage</name>
    <dbReference type="NCBI Taxonomy" id="52824"/>
    <lineage>
        <taxon>Eukaryota</taxon>
        <taxon>Viridiplantae</taxon>
        <taxon>Streptophyta</taxon>
        <taxon>Embryophyta</taxon>
        <taxon>Tracheophyta</taxon>
        <taxon>Spermatophyta</taxon>
        <taxon>Magnoliopsida</taxon>
        <taxon>eudicotyledons</taxon>
        <taxon>Gunneridae</taxon>
        <taxon>Pentapetalae</taxon>
        <taxon>rosids</taxon>
        <taxon>malvids</taxon>
        <taxon>Brassicales</taxon>
        <taxon>Brassicaceae</taxon>
        <taxon>Brassiceae</taxon>
        <taxon>Brassica</taxon>
    </lineage>
</organism>
<protein>
    <submittedName>
        <fullName evidence="1">Uncharacterized protein</fullName>
    </submittedName>
</protein>
<comment type="caution">
    <text evidence="1">The sequence shown here is derived from an EMBL/GenBank/DDBJ whole genome shotgun (WGS) entry which is preliminary data.</text>
</comment>
<evidence type="ECO:0000313" key="2">
    <source>
        <dbReference type="Proteomes" id="UP000886595"/>
    </source>
</evidence>
<dbReference type="AlphaFoldDB" id="A0A8X8BA70"/>
<sequence>MAFPISSTLCLPNYLLRDRNLWTTIHLLVSKGLKFIISTPPTVFSNDLSPESCHNEMLIDLQLIFIDEKVMPTLLNSVFFLPLNLQYYQLSVLKDRICTLMDGC</sequence>
<reference evidence="1 2" key="1">
    <citation type="submission" date="2020-02" db="EMBL/GenBank/DDBJ databases">
        <authorList>
            <person name="Ma Q."/>
            <person name="Huang Y."/>
            <person name="Song X."/>
            <person name="Pei D."/>
        </authorList>
    </citation>
    <scope>NUCLEOTIDE SEQUENCE [LARGE SCALE GENOMIC DNA]</scope>
    <source>
        <strain evidence="1">Sxm20200214</strain>
        <tissue evidence="1">Leaf</tissue>
    </source>
</reference>
<gene>
    <name evidence="1" type="ORF">Bca52824_001999</name>
</gene>
<proteinExistence type="predicted"/>
<accession>A0A8X8BA70</accession>
<evidence type="ECO:0000313" key="1">
    <source>
        <dbReference type="EMBL" id="KAG2330819.1"/>
    </source>
</evidence>
<dbReference type="EMBL" id="JAAMPC010000001">
    <property type="protein sequence ID" value="KAG2330819.1"/>
    <property type="molecule type" value="Genomic_DNA"/>
</dbReference>
<dbReference type="Proteomes" id="UP000886595">
    <property type="component" value="Unassembled WGS sequence"/>
</dbReference>
<name>A0A8X8BA70_BRACI</name>